<reference evidence="3 4" key="1">
    <citation type="submission" date="2020-07" db="EMBL/GenBank/DDBJ databases">
        <authorList>
            <person name="Criscuolo A."/>
        </authorList>
    </citation>
    <scope>NUCLEOTIDE SEQUENCE [LARGE SCALE GENOMIC DNA]</scope>
    <source>
        <strain evidence="3">CIP111649</strain>
    </source>
</reference>
<evidence type="ECO:0000259" key="2">
    <source>
        <dbReference type="SMART" id="SM00867"/>
    </source>
</evidence>
<name>A0A6V7RSD4_9STAP</name>
<dbReference type="PANTHER" id="PTHR34406:SF1">
    <property type="entry name" value="PROTEIN YCEI"/>
    <property type="match status" value="1"/>
</dbReference>
<dbReference type="SUPFAM" id="SSF101874">
    <property type="entry name" value="YceI-like"/>
    <property type="match status" value="1"/>
</dbReference>
<gene>
    <name evidence="3" type="primary">yceI</name>
    <name evidence="3" type="ORF">JEODO184_02070</name>
</gene>
<accession>A0A6V7RSD4</accession>
<evidence type="ECO:0000313" key="3">
    <source>
        <dbReference type="EMBL" id="CAD2081226.1"/>
    </source>
</evidence>
<dbReference type="RefSeq" id="WP_185126578.1">
    <property type="nucleotide sequence ID" value="NZ_CAJEWD010000009.1"/>
</dbReference>
<organism evidence="3 4">
    <name type="scientific">Jeotgalicoccus meleagridis</name>
    <dbReference type="NCBI Taxonomy" id="2759181"/>
    <lineage>
        <taxon>Bacteria</taxon>
        <taxon>Bacillati</taxon>
        <taxon>Bacillota</taxon>
        <taxon>Bacilli</taxon>
        <taxon>Bacillales</taxon>
        <taxon>Staphylococcaceae</taxon>
        <taxon>Jeotgalicoccus</taxon>
    </lineage>
</organism>
<dbReference type="Pfam" id="PF04264">
    <property type="entry name" value="YceI"/>
    <property type="match status" value="1"/>
</dbReference>
<comment type="caution">
    <text evidence="3">The sequence shown here is derived from an EMBL/GenBank/DDBJ whole genome shotgun (WGS) entry which is preliminary data.</text>
</comment>
<dbReference type="EMBL" id="CAJEWD010000009">
    <property type="protein sequence ID" value="CAD2081226.1"/>
    <property type="molecule type" value="Genomic_DNA"/>
</dbReference>
<dbReference type="SMART" id="SM00867">
    <property type="entry name" value="YceI"/>
    <property type="match status" value="1"/>
</dbReference>
<dbReference type="Proteomes" id="UP000589351">
    <property type="component" value="Unassembled WGS sequence"/>
</dbReference>
<keyword evidence="4" id="KW-1185">Reference proteome</keyword>
<dbReference type="InterPro" id="IPR007372">
    <property type="entry name" value="Lipid/polyisoprenoid-bd_YceI"/>
</dbReference>
<proteinExistence type="inferred from homology"/>
<sequence length="175" mass="19304">MAKFVADTAHSELEFTVKHMMVTKVRGTFGEWSMEVEVDDIEDLSSAVIKGEANVATIDTGVEDRDAHLRSGDFFETDEFPKMTFESTKIEGSGSKYQVTGNLTIKDVTKEITVPLSYNGQGVSPFGPTVYGFEADFSINREDFGLTWNQTLETGGVLVSKDVKINAELQFNPAE</sequence>
<protein>
    <submittedName>
        <fullName evidence="3">Protein YceI</fullName>
    </submittedName>
</protein>
<dbReference type="PANTHER" id="PTHR34406">
    <property type="entry name" value="PROTEIN YCEI"/>
    <property type="match status" value="1"/>
</dbReference>
<feature type="domain" description="Lipid/polyisoprenoid-binding YceI-like" evidence="2">
    <location>
        <begin position="3"/>
        <end position="172"/>
    </location>
</feature>
<evidence type="ECO:0000256" key="1">
    <source>
        <dbReference type="ARBA" id="ARBA00008812"/>
    </source>
</evidence>
<evidence type="ECO:0000313" key="4">
    <source>
        <dbReference type="Proteomes" id="UP000589351"/>
    </source>
</evidence>
<dbReference type="AlphaFoldDB" id="A0A6V7RSD4"/>
<dbReference type="Gene3D" id="2.40.128.110">
    <property type="entry name" value="Lipid/polyisoprenoid-binding, YceI-like"/>
    <property type="match status" value="1"/>
</dbReference>
<comment type="similarity">
    <text evidence="1">Belongs to the UPF0312 family.</text>
</comment>
<dbReference type="InterPro" id="IPR036761">
    <property type="entry name" value="TTHA0802/YceI-like_sf"/>
</dbReference>